<organism evidence="8 9">
    <name type="scientific">Desulfovibrio legallii</name>
    <dbReference type="NCBI Taxonomy" id="571438"/>
    <lineage>
        <taxon>Bacteria</taxon>
        <taxon>Pseudomonadati</taxon>
        <taxon>Thermodesulfobacteriota</taxon>
        <taxon>Desulfovibrionia</taxon>
        <taxon>Desulfovibrionales</taxon>
        <taxon>Desulfovibrionaceae</taxon>
        <taxon>Desulfovibrio</taxon>
    </lineage>
</organism>
<feature type="binding site" evidence="7">
    <location>
        <position position="127"/>
    </location>
    <ligand>
        <name>Zn(2+)</name>
        <dbReference type="ChEBI" id="CHEBI:29105"/>
    </ligand>
</feature>
<dbReference type="GO" id="GO:1900376">
    <property type="term" value="P:regulation of secondary metabolite biosynthetic process"/>
    <property type="evidence" value="ECO:0007669"/>
    <property type="project" value="TreeGrafter"/>
</dbReference>
<dbReference type="GO" id="GO:0003700">
    <property type="term" value="F:DNA-binding transcription factor activity"/>
    <property type="evidence" value="ECO:0007669"/>
    <property type="project" value="InterPro"/>
</dbReference>
<keyword evidence="2" id="KW-0678">Repressor</keyword>
<keyword evidence="7" id="KW-0479">Metal-binding</keyword>
<dbReference type="RefSeq" id="WP_118230454.1">
    <property type="nucleotide sequence ID" value="NZ_DBFBQU010000024.1"/>
</dbReference>
<keyword evidence="9" id="KW-1185">Reference proteome</keyword>
<comment type="cofactor">
    <cofactor evidence="7">
        <name>Zn(2+)</name>
        <dbReference type="ChEBI" id="CHEBI:29105"/>
    </cofactor>
    <text evidence="7">Binds 1 zinc ion per subunit.</text>
</comment>
<keyword evidence="4" id="KW-0805">Transcription regulation</keyword>
<comment type="similarity">
    <text evidence="1">Belongs to the Fur family.</text>
</comment>
<evidence type="ECO:0000313" key="9">
    <source>
        <dbReference type="Proteomes" id="UP000292919"/>
    </source>
</evidence>
<proteinExistence type="inferred from homology"/>
<dbReference type="GO" id="GO:0008270">
    <property type="term" value="F:zinc ion binding"/>
    <property type="evidence" value="ECO:0007669"/>
    <property type="project" value="TreeGrafter"/>
</dbReference>
<reference evidence="8 9" key="1">
    <citation type="submission" date="2018-12" db="EMBL/GenBank/DDBJ databases">
        <title>First genome draft of Desulfovibrio legallis sp. nov.</title>
        <authorList>
            <person name="Ben Dhia O."/>
            <person name="Najjari A."/>
            <person name="Ferjani R."/>
            <person name="Fhoula I."/>
            <person name="Fardeau M.-L."/>
            <person name="Boudabbous A."/>
            <person name="Ouzari H.I."/>
        </authorList>
    </citation>
    <scope>NUCLEOTIDE SEQUENCE [LARGE SCALE GENOMIC DNA]</scope>
    <source>
        <strain evidence="8 9">H1T</strain>
    </source>
</reference>
<gene>
    <name evidence="8" type="ORF">EB812_05675</name>
</gene>
<dbReference type="AlphaFoldDB" id="A0A6H3FC22"/>
<dbReference type="CDD" id="cd07153">
    <property type="entry name" value="Fur_like"/>
    <property type="match status" value="1"/>
</dbReference>
<dbReference type="Gene3D" id="1.10.10.10">
    <property type="entry name" value="Winged helix-like DNA-binding domain superfamily/Winged helix DNA-binding domain"/>
    <property type="match status" value="1"/>
</dbReference>
<name>A0A6H3FC22_9BACT</name>
<feature type="binding site" evidence="7">
    <location>
        <position position="87"/>
    </location>
    <ligand>
        <name>Zn(2+)</name>
        <dbReference type="ChEBI" id="CHEBI:29105"/>
    </ligand>
</feature>
<dbReference type="Gene3D" id="3.30.1490.190">
    <property type="match status" value="1"/>
</dbReference>
<evidence type="ECO:0000256" key="2">
    <source>
        <dbReference type="ARBA" id="ARBA00022491"/>
    </source>
</evidence>
<protein>
    <submittedName>
        <fullName evidence="8">Transcriptional repressor</fullName>
    </submittedName>
</protein>
<evidence type="ECO:0000313" key="8">
    <source>
        <dbReference type="EMBL" id="TBH80619.1"/>
    </source>
</evidence>
<dbReference type="GO" id="GO:0000976">
    <property type="term" value="F:transcription cis-regulatory region binding"/>
    <property type="evidence" value="ECO:0007669"/>
    <property type="project" value="TreeGrafter"/>
</dbReference>
<dbReference type="InterPro" id="IPR043135">
    <property type="entry name" value="Fur_C"/>
</dbReference>
<dbReference type="InterPro" id="IPR036388">
    <property type="entry name" value="WH-like_DNA-bd_sf"/>
</dbReference>
<evidence type="ECO:0000256" key="7">
    <source>
        <dbReference type="PIRSR" id="PIRSR602481-1"/>
    </source>
</evidence>
<accession>A0A6H3FC22</accession>
<dbReference type="InterPro" id="IPR002481">
    <property type="entry name" value="FUR"/>
</dbReference>
<dbReference type="InterPro" id="IPR036390">
    <property type="entry name" value="WH_DNA-bd_sf"/>
</dbReference>
<dbReference type="PANTHER" id="PTHR33202:SF7">
    <property type="entry name" value="FERRIC UPTAKE REGULATION PROTEIN"/>
    <property type="match status" value="1"/>
</dbReference>
<dbReference type="PANTHER" id="PTHR33202">
    <property type="entry name" value="ZINC UPTAKE REGULATION PROTEIN"/>
    <property type="match status" value="1"/>
</dbReference>
<evidence type="ECO:0000256" key="6">
    <source>
        <dbReference type="ARBA" id="ARBA00023163"/>
    </source>
</evidence>
<keyword evidence="3 7" id="KW-0862">Zinc</keyword>
<evidence type="ECO:0000256" key="3">
    <source>
        <dbReference type="ARBA" id="ARBA00022833"/>
    </source>
</evidence>
<dbReference type="SUPFAM" id="SSF46785">
    <property type="entry name" value="Winged helix' DNA-binding domain"/>
    <property type="match status" value="1"/>
</dbReference>
<sequence length="148" mass="16574">MAQVQTRMTRQRAVILEELRKTATHPTADELYSIVRRRLPRISLGTVYRNLDFLADSGEIRRLETAGSIKRFDGDMSPHQHVRCVFCGHIGDVMETSAAPSVEGMRVEGFAHILNSRVEYDGICEACARQRAVDAAAERGDDDARRTA</sequence>
<dbReference type="EMBL" id="SIXC01000005">
    <property type="protein sequence ID" value="TBH80619.1"/>
    <property type="molecule type" value="Genomic_DNA"/>
</dbReference>
<keyword evidence="6" id="KW-0804">Transcription</keyword>
<dbReference type="Proteomes" id="UP000292919">
    <property type="component" value="Unassembled WGS sequence"/>
</dbReference>
<evidence type="ECO:0000256" key="5">
    <source>
        <dbReference type="ARBA" id="ARBA00023125"/>
    </source>
</evidence>
<keyword evidence="5" id="KW-0238">DNA-binding</keyword>
<dbReference type="Pfam" id="PF01475">
    <property type="entry name" value="FUR"/>
    <property type="match status" value="1"/>
</dbReference>
<dbReference type="GO" id="GO:0045892">
    <property type="term" value="P:negative regulation of DNA-templated transcription"/>
    <property type="evidence" value="ECO:0007669"/>
    <property type="project" value="TreeGrafter"/>
</dbReference>
<comment type="caution">
    <text evidence="8">The sequence shown here is derived from an EMBL/GenBank/DDBJ whole genome shotgun (WGS) entry which is preliminary data.</text>
</comment>
<feature type="binding site" evidence="7">
    <location>
        <position position="84"/>
    </location>
    <ligand>
        <name>Zn(2+)</name>
        <dbReference type="ChEBI" id="CHEBI:29105"/>
    </ligand>
</feature>
<evidence type="ECO:0000256" key="1">
    <source>
        <dbReference type="ARBA" id="ARBA00007957"/>
    </source>
</evidence>
<evidence type="ECO:0000256" key="4">
    <source>
        <dbReference type="ARBA" id="ARBA00023015"/>
    </source>
</evidence>
<feature type="binding site" evidence="7">
    <location>
        <position position="124"/>
    </location>
    <ligand>
        <name>Zn(2+)</name>
        <dbReference type="ChEBI" id="CHEBI:29105"/>
    </ligand>
</feature>